<dbReference type="SUPFAM" id="SSF57667">
    <property type="entry name" value="beta-beta-alpha zinc fingers"/>
    <property type="match status" value="1"/>
</dbReference>
<evidence type="ECO:0000259" key="15">
    <source>
        <dbReference type="PROSITE" id="PS50157"/>
    </source>
</evidence>
<feature type="region of interest" description="Disordered" evidence="14">
    <location>
        <begin position="1"/>
        <end position="48"/>
    </location>
</feature>
<feature type="domain" description="C2H2-type" evidence="15">
    <location>
        <begin position="801"/>
        <end position="830"/>
    </location>
</feature>
<comment type="subcellular location">
    <subcellularLocation>
        <location evidence="2">Nucleus</location>
    </subcellularLocation>
</comment>
<dbReference type="GO" id="GO:0000981">
    <property type="term" value="F:DNA-binding transcription factor activity, RNA polymerase II-specific"/>
    <property type="evidence" value="ECO:0007669"/>
    <property type="project" value="TreeGrafter"/>
</dbReference>
<dbReference type="InParanoid" id="L5L8X0"/>
<evidence type="ECO:0000256" key="14">
    <source>
        <dbReference type="SAM" id="MobiDB-lite"/>
    </source>
</evidence>
<keyword evidence="11" id="KW-0804">Transcription</keyword>
<sequence length="1388" mass="158360">MADGKGDAATAAGAGAEAPAGAGAGDGTETESMARGQRPTSPAPGAPGLRPCLWQLETELREQEVSEVSSLKYCRSFCQTLLQYASNKNASEHMVYLLEVYRLAIQSFASARPYLTTECEDVLLVLGRLVLSCFELLLSVSESELPCEVWVLFLQSLQESHDALLEFGNNNLQILVHVTKEGVWKNPVLLKILSQQPVETEEVNKLIAQEGPFFLQMRIKHLLKSNCIPQATALSKLCAESKEISNVSSFQQAYITCLCSILPNEEAIKEIAKVDCKEVLDIICNLESEGQDNTAFVLCTTYLTQQLQTASVYCSWELTLFWSKLQRRIDPSLDTFLERCRQFGVIAKTQQHLFCLIRVIQTEAQDVGLGVSILLCVRALQLRSSEDEEMKASVCKTIACLLPEDLEVRRACQLTEFLIEPSLDGFNMLEELYLQPDQKFDEENAPVPNSLRCELLLALKAHWPFDPEFWDWKTLKRHCHQLLGQEASDSDDDLSGYEMSINDTDVLESFLSDYEESKEDKQYRRRDLTDQHKEKRDKKPIGSSERYQRWLQYKFFCLLCKRECIEARILHHSKMHMEDGIYTCPVCIKKFKRKEIFVPHVMEHVKMPPSRRDRSKKKLLLKSSQKGICPKSPSVAVEQNQSLNEQAKGESHEYVTFSKLEDCHLQDRDLYPCPGTDCSRVFKQFKYLSVHLKAEHQNNDENAKHYLDMKNRREKCTYCRRHFMSAFHLREHEQVHCGPQPYMCVSIDCYARFGSVNELLNHKQKHDDLRYKCELNGCNIVFSDLGQLYHHEAQHFRDASYTCNFVGCKKFYYSKIEYQNHLSMHNVESSNGDVKKSVKLEEPIAGEKQEGIDQPHLLDQTDKSHLPEDHLFCAGPASSQIETAENLKENSDSNSSDHKLKHHLMEQHNIEGEIHSDYEIHCDLNGCGQIFTHRSNYSQHVYYRHKDYYDDLFRSQKVANERLLRSEKVCQTALTQGHEQQTTRRSFNAKAKKCGLIKEKKAPITFKTRAEALHMCVEHSEHTQYPCMVQGCLSVVKLESSIVRHYKRTHQMSSAYLEQQMENLVICVKYGTKIKEEPPSEIEPYIKKEEEGSCESEYTKHSHSTGDHSISVQNTDSLHPGERDGGQKGCTESKQVFEADPLLYRGTLKCNHSSETTSLEQCNIVQPPPCKIENSIPNPDGTENGTYFTSFQLPLPRIKDSETGQQSSGQENTVKNSAHVPKENFRKHSQPRSFDLKTYKPMGFESSFLKFIQESEEKEDDFDDWEPSEHLSNSSQPSNDLTGNVMGNNMVNDNDPEVDIPHSSSDSAIHENLTTIPPLIVAETTTTVPSLENLRVVLDKALTDCGELALKQLHYLRPVVVLERSKFSTPILDLFPTKKTDELCVGSS</sequence>
<feature type="compositionally biased region" description="Low complexity" evidence="14">
    <location>
        <begin position="7"/>
        <end position="21"/>
    </location>
</feature>
<evidence type="ECO:0000313" key="16">
    <source>
        <dbReference type="EMBL" id="ELK19498.1"/>
    </source>
</evidence>
<evidence type="ECO:0000256" key="1">
    <source>
        <dbReference type="ARBA" id="ARBA00003767"/>
    </source>
</evidence>
<evidence type="ECO:0000256" key="7">
    <source>
        <dbReference type="ARBA" id="ARBA00022771"/>
    </source>
</evidence>
<protein>
    <submittedName>
        <fullName evidence="16">Zinc finger protein Rlf</fullName>
    </submittedName>
</protein>
<dbReference type="InterPro" id="IPR036236">
    <property type="entry name" value="Znf_C2H2_sf"/>
</dbReference>
<dbReference type="Pfam" id="PF25580">
    <property type="entry name" value="TPR_Rlf"/>
    <property type="match status" value="1"/>
</dbReference>
<dbReference type="PANTHER" id="PTHR15507:SF18">
    <property type="entry name" value="ZINC FINGER PROTEIN RLF"/>
    <property type="match status" value="1"/>
</dbReference>
<dbReference type="GO" id="GO:0005634">
    <property type="term" value="C:nucleus"/>
    <property type="evidence" value="ECO:0007669"/>
    <property type="project" value="UniProtKB-SubCell"/>
</dbReference>
<keyword evidence="9" id="KW-0805">Transcription regulation</keyword>
<accession>L5L8X0</accession>
<keyword evidence="5" id="KW-0479">Metal-binding</keyword>
<evidence type="ECO:0000256" key="10">
    <source>
        <dbReference type="ARBA" id="ARBA00023125"/>
    </source>
</evidence>
<dbReference type="PROSITE" id="PS00028">
    <property type="entry name" value="ZINC_FINGER_C2H2_1"/>
    <property type="match status" value="8"/>
</dbReference>
<feature type="region of interest" description="Disordered" evidence="14">
    <location>
        <begin position="521"/>
        <end position="541"/>
    </location>
</feature>
<dbReference type="EMBL" id="KB030256">
    <property type="protein sequence ID" value="ELK19498.1"/>
    <property type="molecule type" value="Genomic_DNA"/>
</dbReference>
<dbReference type="PROSITE" id="PS50157">
    <property type="entry name" value="ZINC_FINGER_C2H2_2"/>
    <property type="match status" value="6"/>
</dbReference>
<dbReference type="InterPro" id="IPR057986">
    <property type="entry name" value="TPR_Rlf/292/654"/>
</dbReference>
<organism evidence="16 17">
    <name type="scientific">Pteropus alecto</name>
    <name type="common">Black flying fox</name>
    <dbReference type="NCBI Taxonomy" id="9402"/>
    <lineage>
        <taxon>Eukaryota</taxon>
        <taxon>Metazoa</taxon>
        <taxon>Chordata</taxon>
        <taxon>Craniata</taxon>
        <taxon>Vertebrata</taxon>
        <taxon>Euteleostomi</taxon>
        <taxon>Mammalia</taxon>
        <taxon>Eutheria</taxon>
        <taxon>Laurasiatheria</taxon>
        <taxon>Chiroptera</taxon>
        <taxon>Yinpterochiroptera</taxon>
        <taxon>Pteropodoidea</taxon>
        <taxon>Pteropodidae</taxon>
        <taxon>Pteropodinae</taxon>
        <taxon>Pteropus</taxon>
    </lineage>
</organism>
<comment type="similarity">
    <text evidence="3">Belongs to the krueppel C2H2-type zinc-finger protein family.</text>
</comment>
<evidence type="ECO:0000256" key="2">
    <source>
        <dbReference type="ARBA" id="ARBA00004123"/>
    </source>
</evidence>
<feature type="domain" description="C2H2-type" evidence="15">
    <location>
        <begin position="742"/>
        <end position="771"/>
    </location>
</feature>
<feature type="region of interest" description="Disordered" evidence="14">
    <location>
        <begin position="1255"/>
        <end position="1305"/>
    </location>
</feature>
<dbReference type="GO" id="GO:0003677">
    <property type="term" value="F:DNA binding"/>
    <property type="evidence" value="ECO:0007669"/>
    <property type="project" value="UniProtKB-KW"/>
</dbReference>
<keyword evidence="6" id="KW-0677">Repeat</keyword>
<dbReference type="InterPro" id="IPR052251">
    <property type="entry name" value="GH-ZnFinger_Regulators"/>
</dbReference>
<dbReference type="FunCoup" id="L5L8X0">
    <property type="interactions" value="2785"/>
</dbReference>
<evidence type="ECO:0000313" key="17">
    <source>
        <dbReference type="Proteomes" id="UP000010552"/>
    </source>
</evidence>
<gene>
    <name evidence="16" type="ORF">PAL_GLEAN10004361</name>
</gene>
<keyword evidence="7 13" id="KW-0863">Zinc-finger</keyword>
<feature type="compositionally biased region" description="Polar residues" evidence="14">
    <location>
        <begin position="1203"/>
        <end position="1216"/>
    </location>
</feature>
<keyword evidence="12" id="KW-0539">Nucleus</keyword>
<evidence type="ECO:0000256" key="8">
    <source>
        <dbReference type="ARBA" id="ARBA00022833"/>
    </source>
</evidence>
<feature type="compositionally biased region" description="Acidic residues" evidence="14">
    <location>
        <begin position="1255"/>
        <end position="1266"/>
    </location>
</feature>
<dbReference type="InterPro" id="IPR058902">
    <property type="entry name" value="zf_C2H2_ZNF292/Rlf"/>
</dbReference>
<dbReference type="Gene3D" id="3.30.160.60">
    <property type="entry name" value="Classic Zinc Finger"/>
    <property type="match status" value="3"/>
</dbReference>
<evidence type="ECO:0000256" key="13">
    <source>
        <dbReference type="PROSITE-ProRule" id="PRU00042"/>
    </source>
</evidence>
<dbReference type="eggNOG" id="KOG1721">
    <property type="taxonomic scope" value="Eukaryota"/>
</dbReference>
<feature type="compositionally biased region" description="Polar residues" evidence="14">
    <location>
        <begin position="1270"/>
        <end position="1282"/>
    </location>
</feature>
<reference evidence="17" key="1">
    <citation type="journal article" date="2013" name="Science">
        <title>Comparative analysis of bat genomes provides insight into the evolution of flight and immunity.</title>
        <authorList>
            <person name="Zhang G."/>
            <person name="Cowled C."/>
            <person name="Shi Z."/>
            <person name="Huang Z."/>
            <person name="Bishop-Lilly K.A."/>
            <person name="Fang X."/>
            <person name="Wynne J.W."/>
            <person name="Xiong Z."/>
            <person name="Baker M.L."/>
            <person name="Zhao W."/>
            <person name="Tachedjian M."/>
            <person name="Zhu Y."/>
            <person name="Zhou P."/>
            <person name="Jiang X."/>
            <person name="Ng J."/>
            <person name="Yang L."/>
            <person name="Wu L."/>
            <person name="Xiao J."/>
            <person name="Feng Y."/>
            <person name="Chen Y."/>
            <person name="Sun X."/>
            <person name="Zhang Y."/>
            <person name="Marsh G.A."/>
            <person name="Crameri G."/>
            <person name="Broder C.C."/>
            <person name="Frey K.G."/>
            <person name="Wang L.F."/>
            <person name="Wang J."/>
        </authorList>
    </citation>
    <scope>NUCLEOTIDE SEQUENCE [LARGE SCALE GENOMIC DNA]</scope>
</reference>
<evidence type="ECO:0000256" key="6">
    <source>
        <dbReference type="ARBA" id="ARBA00022737"/>
    </source>
</evidence>
<feature type="domain" description="C2H2-type" evidence="15">
    <location>
        <begin position="582"/>
        <end position="609"/>
    </location>
</feature>
<feature type="compositionally biased region" description="Polar residues" evidence="14">
    <location>
        <begin position="1107"/>
        <end position="1117"/>
    </location>
</feature>
<dbReference type="Proteomes" id="UP000010552">
    <property type="component" value="Unassembled WGS sequence"/>
</dbReference>
<dbReference type="Pfam" id="PF26218">
    <property type="entry name" value="zf_C2H2_ZNF292"/>
    <property type="match status" value="1"/>
</dbReference>
<feature type="compositionally biased region" description="Basic and acidic residues" evidence="14">
    <location>
        <begin position="521"/>
        <end position="540"/>
    </location>
</feature>
<name>L5L8X0_PTEAL</name>
<feature type="region of interest" description="Disordered" evidence="14">
    <location>
        <begin position="1081"/>
        <end position="1130"/>
    </location>
</feature>
<keyword evidence="10" id="KW-0238">DNA-binding</keyword>
<feature type="region of interest" description="Disordered" evidence="14">
    <location>
        <begin position="1199"/>
        <end position="1237"/>
    </location>
</feature>
<dbReference type="SMART" id="SM00355">
    <property type="entry name" value="ZnF_C2H2"/>
    <property type="match status" value="9"/>
</dbReference>
<dbReference type="GO" id="GO:0008270">
    <property type="term" value="F:zinc ion binding"/>
    <property type="evidence" value="ECO:0007669"/>
    <property type="project" value="UniProtKB-KW"/>
</dbReference>
<dbReference type="InterPro" id="IPR013087">
    <property type="entry name" value="Znf_C2H2_type"/>
</dbReference>
<feature type="domain" description="C2H2-type" evidence="15">
    <location>
        <begin position="714"/>
        <end position="741"/>
    </location>
</feature>
<dbReference type="Pfam" id="PF25420">
    <property type="entry name" value="zf-C2H2_ZN292"/>
    <property type="match status" value="1"/>
</dbReference>
<evidence type="ECO:0000256" key="9">
    <source>
        <dbReference type="ARBA" id="ARBA00023015"/>
    </source>
</evidence>
<keyword evidence="4" id="KW-0597">Phosphoprotein</keyword>
<evidence type="ECO:0000256" key="4">
    <source>
        <dbReference type="ARBA" id="ARBA00022553"/>
    </source>
</evidence>
<evidence type="ECO:0000256" key="12">
    <source>
        <dbReference type="ARBA" id="ARBA00023242"/>
    </source>
</evidence>
<feature type="compositionally biased region" description="Basic and acidic residues" evidence="14">
    <location>
        <begin position="1081"/>
        <end position="1106"/>
    </location>
</feature>
<feature type="domain" description="C2H2-type" evidence="15">
    <location>
        <begin position="771"/>
        <end position="800"/>
    </location>
</feature>
<keyword evidence="8" id="KW-0862">Zinc</keyword>
<comment type="function">
    <text evidence="1">May be involved in transcriptional regulation.</text>
</comment>
<evidence type="ECO:0000256" key="5">
    <source>
        <dbReference type="ARBA" id="ARBA00022723"/>
    </source>
</evidence>
<evidence type="ECO:0000256" key="11">
    <source>
        <dbReference type="ARBA" id="ARBA00023163"/>
    </source>
</evidence>
<evidence type="ECO:0000256" key="3">
    <source>
        <dbReference type="ARBA" id="ARBA00006991"/>
    </source>
</evidence>
<feature type="compositionally biased region" description="Low complexity" evidence="14">
    <location>
        <begin position="1283"/>
        <end position="1293"/>
    </location>
</feature>
<dbReference type="PANTHER" id="PTHR15507">
    <property type="entry name" value="ZINC FINGER PROTEIN RLF"/>
    <property type="match status" value="1"/>
</dbReference>
<proteinExistence type="inferred from homology"/>
<feature type="domain" description="C2H2-type" evidence="15">
    <location>
        <begin position="671"/>
        <end position="701"/>
    </location>
</feature>
<dbReference type="STRING" id="9402.L5L8X0"/>
<keyword evidence="17" id="KW-1185">Reference proteome</keyword>